<dbReference type="Proteomes" id="UP000265566">
    <property type="component" value="Chromosome 5"/>
</dbReference>
<organism evidence="9 10">
    <name type="scientific">Medicago truncatula</name>
    <name type="common">Barrel medic</name>
    <name type="synonym">Medicago tribuloides</name>
    <dbReference type="NCBI Taxonomy" id="3880"/>
    <lineage>
        <taxon>Eukaryota</taxon>
        <taxon>Viridiplantae</taxon>
        <taxon>Streptophyta</taxon>
        <taxon>Embryophyta</taxon>
        <taxon>Tracheophyta</taxon>
        <taxon>Spermatophyta</taxon>
        <taxon>Magnoliopsida</taxon>
        <taxon>eudicotyledons</taxon>
        <taxon>Gunneridae</taxon>
        <taxon>Pentapetalae</taxon>
        <taxon>rosids</taxon>
        <taxon>fabids</taxon>
        <taxon>Fabales</taxon>
        <taxon>Fabaceae</taxon>
        <taxon>Papilionoideae</taxon>
        <taxon>50 kb inversion clade</taxon>
        <taxon>NPAAA clade</taxon>
        <taxon>Hologalegina</taxon>
        <taxon>IRL clade</taxon>
        <taxon>Trifolieae</taxon>
        <taxon>Medicago</taxon>
    </lineage>
</organism>
<dbReference type="GO" id="GO:0008270">
    <property type="term" value="F:zinc ion binding"/>
    <property type="evidence" value="ECO:0007669"/>
    <property type="project" value="UniProtKB-KW"/>
</dbReference>
<protein>
    <submittedName>
        <fullName evidence="9">Putative E3 ubiquitin-protein ligase SIN</fullName>
    </submittedName>
</protein>
<feature type="domain" description="Ubiquitin-like" evidence="7">
    <location>
        <begin position="220"/>
        <end position="272"/>
    </location>
</feature>
<dbReference type="SUPFAM" id="SSF49599">
    <property type="entry name" value="TRAF domain-like"/>
    <property type="match status" value="1"/>
</dbReference>
<keyword evidence="6" id="KW-0732">Signal</keyword>
<dbReference type="InterPro" id="IPR019954">
    <property type="entry name" value="Ubiquitin_CS"/>
</dbReference>
<evidence type="ECO:0000259" key="8">
    <source>
        <dbReference type="PROSITE" id="PS51081"/>
    </source>
</evidence>
<dbReference type="SUPFAM" id="SSF54236">
    <property type="entry name" value="Ubiquitin-like"/>
    <property type="match status" value="1"/>
</dbReference>
<dbReference type="PROSITE" id="PS00299">
    <property type="entry name" value="UBIQUITIN_1"/>
    <property type="match status" value="1"/>
</dbReference>
<evidence type="ECO:0000256" key="1">
    <source>
        <dbReference type="ARBA" id="ARBA00022723"/>
    </source>
</evidence>
<gene>
    <name evidence="9" type="ORF">MtrunA17_Chr5g0433881</name>
</gene>
<evidence type="ECO:0000256" key="4">
    <source>
        <dbReference type="ARBA" id="ARBA00024004"/>
    </source>
</evidence>
<dbReference type="InterPro" id="IPR000626">
    <property type="entry name" value="Ubiquitin-like_dom"/>
</dbReference>
<dbReference type="InterPro" id="IPR044286">
    <property type="entry name" value="SINL_plant"/>
</dbReference>
<sequence>MVILFALPAVLNLGTSVTSAPCPLAQNVVKPLRIYCYLSKCHVRNAKHGCKEKISYTGKSKHEEECFYYEPCYCPLSGCDFVASSNHFSFKHRDSQIQFSYGHSFIVSLKSKVETIVLQKENDGKLFILNNSTLSLGNAVNICCIGPNSCESKYSSDISARSQICKLKLQSFVKYVQRFTLATLSSECLVIPFGSFEPPHKLDICIAPMVARGPRELSSVDANIDTDLFTEKIPLWVKSSDTIVNVKEMILDKEKLPIHGQRLIFSGKELDDTTLFKIFFVKLYNLISISPNLF</sequence>
<name>A0A396HZK5_MEDTR</name>
<feature type="chain" id="PRO_5017184090" evidence="6">
    <location>
        <begin position="20"/>
        <end position="294"/>
    </location>
</feature>
<dbReference type="InterPro" id="IPR013010">
    <property type="entry name" value="Znf_SIAH"/>
</dbReference>
<evidence type="ECO:0000256" key="5">
    <source>
        <dbReference type="PROSITE-ProRule" id="PRU00455"/>
    </source>
</evidence>
<dbReference type="Gramene" id="rna32304">
    <property type="protein sequence ID" value="RHN56845.1"/>
    <property type="gene ID" value="gene32304"/>
</dbReference>
<dbReference type="Pfam" id="PF00240">
    <property type="entry name" value="ubiquitin"/>
    <property type="match status" value="1"/>
</dbReference>
<evidence type="ECO:0000256" key="6">
    <source>
        <dbReference type="SAM" id="SignalP"/>
    </source>
</evidence>
<keyword evidence="3" id="KW-0862">Zinc</keyword>
<feature type="signal peptide" evidence="6">
    <location>
        <begin position="1"/>
        <end position="19"/>
    </location>
</feature>
<keyword evidence="1" id="KW-0479">Metal-binding</keyword>
<dbReference type="PANTHER" id="PTHR46632">
    <property type="entry name" value="E3 UBIQUITIN-PROTEIN LIGASE SINA-LIKE 4"/>
    <property type="match status" value="1"/>
</dbReference>
<keyword evidence="2 5" id="KW-0863">Zinc-finger</keyword>
<evidence type="ECO:0000256" key="3">
    <source>
        <dbReference type="ARBA" id="ARBA00022833"/>
    </source>
</evidence>
<dbReference type="AlphaFoldDB" id="A0A396HZK5"/>
<dbReference type="EMBL" id="PSQE01000005">
    <property type="protein sequence ID" value="RHN56845.1"/>
    <property type="molecule type" value="Genomic_DNA"/>
</dbReference>
<dbReference type="InterPro" id="IPR019956">
    <property type="entry name" value="Ubiquitin_dom"/>
</dbReference>
<dbReference type="Gene3D" id="3.10.20.90">
    <property type="entry name" value="Phosphatidylinositol 3-kinase Catalytic Subunit, Chain A, domain 1"/>
    <property type="match status" value="1"/>
</dbReference>
<evidence type="ECO:0000259" key="7">
    <source>
        <dbReference type="PROSITE" id="PS50053"/>
    </source>
</evidence>
<dbReference type="PRINTS" id="PR00348">
    <property type="entry name" value="UBIQUITIN"/>
</dbReference>
<evidence type="ECO:0000313" key="10">
    <source>
        <dbReference type="Proteomes" id="UP000265566"/>
    </source>
</evidence>
<dbReference type="Gene3D" id="3.30.40.10">
    <property type="entry name" value="Zinc/RING finger domain, C3HC4 (zinc finger)"/>
    <property type="match status" value="1"/>
</dbReference>
<dbReference type="PANTHER" id="PTHR46632:SF32">
    <property type="entry name" value="SIAH-TYPE DOMAIN-CONTAINING PROTEIN"/>
    <property type="match status" value="1"/>
</dbReference>
<accession>A0A396HZK5</accession>
<evidence type="ECO:0000256" key="2">
    <source>
        <dbReference type="ARBA" id="ARBA00022771"/>
    </source>
</evidence>
<dbReference type="PROSITE" id="PS50053">
    <property type="entry name" value="UBIQUITIN_2"/>
    <property type="match status" value="1"/>
</dbReference>
<evidence type="ECO:0000313" key="9">
    <source>
        <dbReference type="EMBL" id="RHN56845.1"/>
    </source>
</evidence>
<reference evidence="10" key="1">
    <citation type="journal article" date="2018" name="Nat. Plants">
        <title>Whole-genome landscape of Medicago truncatula symbiotic genes.</title>
        <authorList>
            <person name="Pecrix Y."/>
            <person name="Staton S.E."/>
            <person name="Sallet E."/>
            <person name="Lelandais-Briere C."/>
            <person name="Moreau S."/>
            <person name="Carrere S."/>
            <person name="Blein T."/>
            <person name="Jardinaud M.F."/>
            <person name="Latrasse D."/>
            <person name="Zouine M."/>
            <person name="Zahm M."/>
            <person name="Kreplak J."/>
            <person name="Mayjonade B."/>
            <person name="Satge C."/>
            <person name="Perez M."/>
            <person name="Cauet S."/>
            <person name="Marande W."/>
            <person name="Chantry-Darmon C."/>
            <person name="Lopez-Roques C."/>
            <person name="Bouchez O."/>
            <person name="Berard A."/>
            <person name="Debelle F."/>
            <person name="Munos S."/>
            <person name="Bendahmane A."/>
            <person name="Berges H."/>
            <person name="Niebel A."/>
            <person name="Buitink J."/>
            <person name="Frugier F."/>
            <person name="Benhamed M."/>
            <person name="Crespi M."/>
            <person name="Gouzy J."/>
            <person name="Gamas P."/>
        </authorList>
    </citation>
    <scope>NUCLEOTIDE SEQUENCE [LARGE SCALE GENOMIC DNA]</scope>
    <source>
        <strain evidence="10">cv. Jemalong A17</strain>
    </source>
</reference>
<feature type="domain" description="SIAH-type" evidence="8">
    <location>
        <begin position="38"/>
        <end position="93"/>
    </location>
</feature>
<dbReference type="InterPro" id="IPR013083">
    <property type="entry name" value="Znf_RING/FYVE/PHD"/>
</dbReference>
<comment type="caution">
    <text evidence="9">The sequence shown here is derived from an EMBL/GenBank/DDBJ whole genome shotgun (WGS) entry which is preliminary data.</text>
</comment>
<comment type="function">
    <text evidence="4">E3 ubiquitin-protein ligase that mediates ubiquitination and subsequent proteasomal degradation of target proteins. E3 ubiquitin ligases accept ubiquitin from an E2 ubiquitin-conjugating enzyme in the form of a thioester and then directly transfers the ubiquitin to targeted substrates. It probably triggers the ubiquitin-mediated degradation of different substrates.</text>
</comment>
<dbReference type="InterPro" id="IPR029071">
    <property type="entry name" value="Ubiquitin-like_domsf"/>
</dbReference>
<dbReference type="PROSITE" id="PS51081">
    <property type="entry name" value="ZF_SIAH"/>
    <property type="match status" value="1"/>
</dbReference>
<proteinExistence type="predicted"/>